<evidence type="ECO:0000313" key="2">
    <source>
        <dbReference type="Proteomes" id="UP000653797"/>
    </source>
</evidence>
<keyword evidence="2" id="KW-1185">Reference proteome</keyword>
<name>A0A927B1Q6_9BACT</name>
<accession>A0A927B1Q6</accession>
<gene>
    <name evidence="1" type="ORF">IC230_13750</name>
</gene>
<protein>
    <submittedName>
        <fullName evidence="1">Uncharacterized protein</fullName>
    </submittedName>
</protein>
<comment type="caution">
    <text evidence="1">The sequence shown here is derived from an EMBL/GenBank/DDBJ whole genome shotgun (WGS) entry which is preliminary data.</text>
</comment>
<proteinExistence type="predicted"/>
<dbReference type="RefSeq" id="WP_191039601.1">
    <property type="nucleotide sequence ID" value="NZ_JACXAA010000004.1"/>
</dbReference>
<dbReference type="EMBL" id="JACXAA010000004">
    <property type="protein sequence ID" value="MBD2753966.1"/>
    <property type="molecule type" value="Genomic_DNA"/>
</dbReference>
<organism evidence="1 2">
    <name type="scientific">Spirosoma validum</name>
    <dbReference type="NCBI Taxonomy" id="2771355"/>
    <lineage>
        <taxon>Bacteria</taxon>
        <taxon>Pseudomonadati</taxon>
        <taxon>Bacteroidota</taxon>
        <taxon>Cytophagia</taxon>
        <taxon>Cytophagales</taxon>
        <taxon>Cytophagaceae</taxon>
        <taxon>Spirosoma</taxon>
    </lineage>
</organism>
<sequence length="108" mass="12612">MEQNTLTLMARDTLCCMFPRIINETDNPFELTIDFPLDSFEIQPNRYVKIILPYDTMTRDKEDLFGYGLTDLVSFIDNSIHKSSSLKRMINPKESSGFYVVMLFIKPM</sequence>
<dbReference type="Proteomes" id="UP000653797">
    <property type="component" value="Unassembled WGS sequence"/>
</dbReference>
<dbReference type="AlphaFoldDB" id="A0A927B1Q6"/>
<reference evidence="1" key="1">
    <citation type="submission" date="2020-09" db="EMBL/GenBank/DDBJ databases">
        <authorList>
            <person name="Kim M.K."/>
        </authorList>
    </citation>
    <scope>NUCLEOTIDE SEQUENCE</scope>
    <source>
        <strain evidence="1">BT704</strain>
    </source>
</reference>
<evidence type="ECO:0000313" key="1">
    <source>
        <dbReference type="EMBL" id="MBD2753966.1"/>
    </source>
</evidence>